<dbReference type="Proteomes" id="UP000254186">
    <property type="component" value="Unassembled WGS sequence"/>
</dbReference>
<gene>
    <name evidence="2" type="ORF">NCTC10672_00381</name>
</gene>
<keyword evidence="1" id="KW-1133">Transmembrane helix</keyword>
<accession>A0A377JFF4</accession>
<feature type="transmembrane region" description="Helical" evidence="1">
    <location>
        <begin position="103"/>
        <end position="128"/>
    </location>
</feature>
<protein>
    <submittedName>
        <fullName evidence="2">Uncharacterized protein</fullName>
    </submittedName>
</protein>
<keyword evidence="1" id="KW-0472">Membrane</keyword>
<organism evidence="2 3">
    <name type="scientific">Haemophilus parainfluenzae</name>
    <dbReference type="NCBI Taxonomy" id="729"/>
    <lineage>
        <taxon>Bacteria</taxon>
        <taxon>Pseudomonadati</taxon>
        <taxon>Pseudomonadota</taxon>
        <taxon>Gammaproteobacteria</taxon>
        <taxon>Pasteurellales</taxon>
        <taxon>Pasteurellaceae</taxon>
        <taxon>Haemophilus</taxon>
    </lineage>
</organism>
<keyword evidence="1" id="KW-0812">Transmembrane</keyword>
<dbReference type="RefSeq" id="WP_262054142.1">
    <property type="nucleotide sequence ID" value="NZ_UGHY01000002.1"/>
</dbReference>
<reference evidence="2 3" key="1">
    <citation type="submission" date="2018-06" db="EMBL/GenBank/DDBJ databases">
        <authorList>
            <consortium name="Pathogen Informatics"/>
            <person name="Doyle S."/>
        </authorList>
    </citation>
    <scope>NUCLEOTIDE SEQUENCE [LARGE SCALE GENOMIC DNA]</scope>
    <source>
        <strain evidence="2 3">NCTC10672</strain>
    </source>
</reference>
<dbReference type="AlphaFoldDB" id="A0A377JFF4"/>
<name>A0A377JFF4_HAEPA</name>
<feature type="transmembrane region" description="Helical" evidence="1">
    <location>
        <begin position="140"/>
        <end position="161"/>
    </location>
</feature>
<sequence length="382" mass="44852">MSIGVFILYEMNIWQWNNIKTTLTWFAFSIITMIIGGSKSEDKKKYFLSLLNENINIGVFLTFVIELHSFSFFIEFIMIPISVLLFVYVNYNSLSKNDVKIKLLINIILVFWMVAYFLHSIYLSIGLFNANWLLSNVIELFLPVILSLICIPFLYSLSIYMEYERVFSSLKIYFNDDDLFKYAKKLSLKSFKLNVDYLRRWNRNLRLNQVRSKVDLEKSVCDIKKLKDLESNPPFVSSNKGWSPYLARNFLEKDNLVTNDYHSGCDDKWWAYSRPLLIEQENLFSDIITYYIYGDENIVSELKLKVDINNVSISESTKNVILKVFDHLLVNSTKSTSIQASECLMKIPFSMEVDNYIINFTKENFISNKGYTLELNILIKLE</sequence>
<proteinExistence type="predicted"/>
<dbReference type="EMBL" id="UGHY01000002">
    <property type="protein sequence ID" value="STP02970.1"/>
    <property type="molecule type" value="Genomic_DNA"/>
</dbReference>
<feature type="transmembrane region" description="Helical" evidence="1">
    <location>
        <begin position="71"/>
        <end position="91"/>
    </location>
</feature>
<evidence type="ECO:0000313" key="3">
    <source>
        <dbReference type="Proteomes" id="UP000254186"/>
    </source>
</evidence>
<feature type="transmembrane region" description="Helical" evidence="1">
    <location>
        <begin position="18"/>
        <end position="35"/>
    </location>
</feature>
<evidence type="ECO:0000313" key="2">
    <source>
        <dbReference type="EMBL" id="STP02970.1"/>
    </source>
</evidence>
<evidence type="ECO:0000256" key="1">
    <source>
        <dbReference type="SAM" id="Phobius"/>
    </source>
</evidence>